<keyword evidence="2" id="KW-1185">Reference proteome</keyword>
<dbReference type="RefSeq" id="WP_057846177.1">
    <property type="nucleotide sequence ID" value="NZ_LLYA01000178.1"/>
</dbReference>
<dbReference type="Proteomes" id="UP000052023">
    <property type="component" value="Unassembled WGS sequence"/>
</dbReference>
<evidence type="ECO:0000313" key="2">
    <source>
        <dbReference type="Proteomes" id="UP000052023"/>
    </source>
</evidence>
<dbReference type="OrthoDB" id="7364180at2"/>
<accession>A0A0R3MKB8</accession>
<evidence type="ECO:0000313" key="1">
    <source>
        <dbReference type="EMBL" id="KRR20362.1"/>
    </source>
</evidence>
<protein>
    <recommendedName>
        <fullName evidence="3">Helix-turn-helix domain-containing protein</fullName>
    </recommendedName>
</protein>
<evidence type="ECO:0008006" key="3">
    <source>
        <dbReference type="Google" id="ProtNLM"/>
    </source>
</evidence>
<organism evidence="1 2">
    <name type="scientific">Bradyrhizobium retamae</name>
    <dbReference type="NCBI Taxonomy" id="1300035"/>
    <lineage>
        <taxon>Bacteria</taxon>
        <taxon>Pseudomonadati</taxon>
        <taxon>Pseudomonadota</taxon>
        <taxon>Alphaproteobacteria</taxon>
        <taxon>Hyphomicrobiales</taxon>
        <taxon>Nitrobacteraceae</taxon>
        <taxon>Bradyrhizobium</taxon>
    </lineage>
</organism>
<sequence>MDKTTKTHRPPVDVKGAAVYSGFGEGYLNKLRCKGGGPIFIKKAGVVRYDLDDLDEWLEAGKRKSTSDTREVAA</sequence>
<name>A0A0R3MKB8_9BRAD</name>
<dbReference type="AlphaFoldDB" id="A0A0R3MKB8"/>
<comment type="caution">
    <text evidence="1">The sequence shown here is derived from an EMBL/GenBank/DDBJ whole genome shotgun (WGS) entry which is preliminary data.</text>
</comment>
<gene>
    <name evidence="1" type="ORF">CQ13_32480</name>
</gene>
<reference evidence="1 2" key="1">
    <citation type="submission" date="2014-03" db="EMBL/GenBank/DDBJ databases">
        <title>Bradyrhizobium valentinum sp. nov., isolated from effective nodules of Lupinus mariae-josephae, a lupine endemic of basic-lime soils in Eastern Spain.</title>
        <authorList>
            <person name="Duran D."/>
            <person name="Rey L."/>
            <person name="Navarro A."/>
            <person name="Busquets A."/>
            <person name="Imperial J."/>
            <person name="Ruiz-Argueso T."/>
        </authorList>
    </citation>
    <scope>NUCLEOTIDE SEQUENCE [LARGE SCALE GENOMIC DNA]</scope>
    <source>
        <strain evidence="1 2">Ro19</strain>
    </source>
</reference>
<dbReference type="EMBL" id="LLYA01000178">
    <property type="protein sequence ID" value="KRR20362.1"/>
    <property type="molecule type" value="Genomic_DNA"/>
</dbReference>
<proteinExistence type="predicted"/>